<keyword evidence="2" id="KW-0547">Nucleotide-binding</keyword>
<organism evidence="5 6">
    <name type="scientific">Faecalibacterium prausnitzii</name>
    <dbReference type="NCBI Taxonomy" id="853"/>
    <lineage>
        <taxon>Bacteria</taxon>
        <taxon>Bacillati</taxon>
        <taxon>Bacillota</taxon>
        <taxon>Clostridia</taxon>
        <taxon>Eubacteriales</taxon>
        <taxon>Oscillospiraceae</taxon>
        <taxon>Faecalibacterium</taxon>
    </lineage>
</organism>
<dbReference type="NCBIfam" id="TIGR00231">
    <property type="entry name" value="small_GTP"/>
    <property type="match status" value="1"/>
</dbReference>
<reference evidence="5" key="1">
    <citation type="submission" date="2021-02" db="EMBL/GenBank/DDBJ databases">
        <title>Infant gut strain persistence is associated with maternal origin, phylogeny, and functional potential including surface adhesion and iron acquisition.</title>
        <authorList>
            <person name="Lou Y.C."/>
        </authorList>
    </citation>
    <scope>NUCLEOTIDE SEQUENCE</scope>
    <source>
        <strain evidence="5">L2_039_000G1_dasL2_039_000G1_maxbin2.maxbin.077</strain>
    </source>
</reference>
<evidence type="ECO:0000259" key="4">
    <source>
        <dbReference type="PROSITE" id="PS51722"/>
    </source>
</evidence>
<keyword evidence="3" id="KW-0342">GTP-binding</keyword>
<dbReference type="Pfam" id="PF00009">
    <property type="entry name" value="GTP_EFTU"/>
    <property type="match status" value="1"/>
</dbReference>
<evidence type="ECO:0000256" key="3">
    <source>
        <dbReference type="ARBA" id="ARBA00023134"/>
    </source>
</evidence>
<comment type="similarity">
    <text evidence="1">Belongs to the TRAFAC class translation factor GTPase superfamily. Classic translation factor GTPase family. PrfC subfamily.</text>
</comment>
<dbReference type="PRINTS" id="PR00315">
    <property type="entry name" value="ELONGATNFCT"/>
</dbReference>
<dbReference type="AlphaFoldDB" id="A0A9E1M1L1"/>
<sequence>MAEKSEKQLVVGILAHVDSGKTTLSEAMLYRAGSIRKLGRVDNKDAFLDTDTLEKARGITIFSKQALLKTGSTNITLLDTPGHVDFSTETERTLQVLDYAVLVISGTDGVQSHTETLWRLLRRYHIPTFVFINKMDLPGPGKEALLSQLSHRLGDGFVDFGAEQTERDEALALCDERLMEKMLDAGSLTAEDIIPAIARRHVFPCWFGVALQRENAGGLQGVDELLAGLDEYTRAAPALEAFGARVFKVSQDERGERLTWLRVTGGELKVKAQLTGEADG</sequence>
<dbReference type="GO" id="GO:0005829">
    <property type="term" value="C:cytosol"/>
    <property type="evidence" value="ECO:0007669"/>
    <property type="project" value="TreeGrafter"/>
</dbReference>
<dbReference type="InterPro" id="IPR027417">
    <property type="entry name" value="P-loop_NTPase"/>
</dbReference>
<dbReference type="PROSITE" id="PS51722">
    <property type="entry name" value="G_TR_2"/>
    <property type="match status" value="1"/>
</dbReference>
<dbReference type="InterPro" id="IPR000795">
    <property type="entry name" value="T_Tr_GTP-bd_dom"/>
</dbReference>
<dbReference type="SUPFAM" id="SSF52540">
    <property type="entry name" value="P-loop containing nucleoside triphosphate hydrolases"/>
    <property type="match status" value="1"/>
</dbReference>
<evidence type="ECO:0000256" key="2">
    <source>
        <dbReference type="ARBA" id="ARBA00022741"/>
    </source>
</evidence>
<name>A0A9E1M1L1_9FIRM</name>
<comment type="caution">
    <text evidence="5">The sequence shown here is derived from an EMBL/GenBank/DDBJ whole genome shotgun (WGS) entry which is preliminary data.</text>
</comment>
<feature type="domain" description="Tr-type G" evidence="4">
    <location>
        <begin position="6"/>
        <end position="238"/>
    </location>
</feature>
<dbReference type="Gene3D" id="2.40.30.10">
    <property type="entry name" value="Translation factors"/>
    <property type="match status" value="1"/>
</dbReference>
<accession>A0A9E1M1L1</accession>
<evidence type="ECO:0000313" key="5">
    <source>
        <dbReference type="EMBL" id="MBS6622682.1"/>
    </source>
</evidence>
<gene>
    <name evidence="5" type="ORF">KH315_11055</name>
</gene>
<dbReference type="PANTHER" id="PTHR43556">
    <property type="entry name" value="PEPTIDE CHAIN RELEASE FACTOR RF3"/>
    <property type="match status" value="1"/>
</dbReference>
<dbReference type="GO" id="GO:0016150">
    <property type="term" value="F:translation release factor activity, codon nonspecific"/>
    <property type="evidence" value="ECO:0007669"/>
    <property type="project" value="TreeGrafter"/>
</dbReference>
<dbReference type="GO" id="GO:0005525">
    <property type="term" value="F:GTP binding"/>
    <property type="evidence" value="ECO:0007669"/>
    <property type="project" value="UniProtKB-KW"/>
</dbReference>
<evidence type="ECO:0000313" key="6">
    <source>
        <dbReference type="Proteomes" id="UP000811365"/>
    </source>
</evidence>
<evidence type="ECO:0000256" key="1">
    <source>
        <dbReference type="ARBA" id="ARBA00009978"/>
    </source>
</evidence>
<dbReference type="InterPro" id="IPR004548">
    <property type="entry name" value="PrfC"/>
</dbReference>
<protein>
    <submittedName>
        <fullName evidence="5">GTP-binding protein</fullName>
    </submittedName>
</protein>
<feature type="non-terminal residue" evidence="5">
    <location>
        <position position="280"/>
    </location>
</feature>
<dbReference type="InterPro" id="IPR005225">
    <property type="entry name" value="Small_GTP-bd"/>
</dbReference>
<dbReference type="EMBL" id="JAGZYH010000045">
    <property type="protein sequence ID" value="MBS6622682.1"/>
    <property type="molecule type" value="Genomic_DNA"/>
</dbReference>
<dbReference type="GO" id="GO:0003924">
    <property type="term" value="F:GTPase activity"/>
    <property type="evidence" value="ECO:0007669"/>
    <property type="project" value="InterPro"/>
</dbReference>
<dbReference type="PANTHER" id="PTHR43556:SF2">
    <property type="entry name" value="PEPTIDE CHAIN RELEASE FACTOR RF3"/>
    <property type="match status" value="1"/>
</dbReference>
<dbReference type="Gene3D" id="3.40.50.300">
    <property type="entry name" value="P-loop containing nucleotide triphosphate hydrolases"/>
    <property type="match status" value="1"/>
</dbReference>
<proteinExistence type="inferred from homology"/>
<dbReference type="Proteomes" id="UP000811365">
    <property type="component" value="Unassembled WGS sequence"/>
</dbReference>